<evidence type="ECO:0000256" key="2">
    <source>
        <dbReference type="ARBA" id="ARBA00003002"/>
    </source>
</evidence>
<dbReference type="InterPro" id="IPR005899">
    <property type="entry name" value="Na_pump_deCOase"/>
</dbReference>
<sequence>MNNVSSQLVEAAGLMGLGMMFVFAFLSLTILAIKILSLVAAEPAPRPAAAAAMPVGNGLSPQKMAAISAAINHYKKIKKTESAVSNGLTKTELNGN</sequence>
<evidence type="ECO:0000256" key="3">
    <source>
        <dbReference type="ARBA" id="ARBA00004162"/>
    </source>
</evidence>
<evidence type="ECO:0000313" key="17">
    <source>
        <dbReference type="EMBL" id="PPL16469.1"/>
    </source>
</evidence>
<keyword evidence="6 16" id="KW-0813">Transport</keyword>
<comment type="subcellular location">
    <subcellularLocation>
        <location evidence="3 16">Cell membrane</location>
        <topology evidence="3 16">Single-pass membrane protein</topology>
    </subcellularLocation>
</comment>
<comment type="caution">
    <text evidence="17">The sequence shown here is derived from an EMBL/GenBank/DDBJ whole genome shotgun (WGS) entry which is preliminary data.</text>
</comment>
<comment type="cofactor">
    <cofactor evidence="1 16">
        <name>Na(+)</name>
        <dbReference type="ChEBI" id="CHEBI:29101"/>
    </cofactor>
</comment>
<dbReference type="EMBL" id="MPZM01000015">
    <property type="protein sequence ID" value="PPL16469.1"/>
    <property type="molecule type" value="Genomic_DNA"/>
</dbReference>
<dbReference type="HAMAP" id="MF_00404">
    <property type="entry name" value="OadG"/>
    <property type="match status" value="1"/>
</dbReference>
<keyword evidence="12 16" id="KW-0406">Ion transport</keyword>
<dbReference type="EC" id="7.2.4.2" evidence="16"/>
<evidence type="ECO:0000256" key="8">
    <source>
        <dbReference type="ARBA" id="ARBA00022692"/>
    </source>
</evidence>
<keyword evidence="9 16" id="KW-1278">Translocase</keyword>
<keyword evidence="8 16" id="KW-0812">Transmembrane</keyword>
<evidence type="ECO:0000256" key="12">
    <source>
        <dbReference type="ARBA" id="ARBA00023065"/>
    </source>
</evidence>
<dbReference type="GO" id="GO:0015451">
    <property type="term" value="F:decarboxylation-driven active transmembrane transporter activity"/>
    <property type="evidence" value="ECO:0007669"/>
    <property type="project" value="UniProtKB-EC"/>
</dbReference>
<dbReference type="InterPro" id="IPR023424">
    <property type="entry name" value="OadG"/>
</dbReference>
<organism evidence="17 18">
    <name type="scientific">Oceanisphaera arctica</name>
    <dbReference type="NCBI Taxonomy" id="641510"/>
    <lineage>
        <taxon>Bacteria</taxon>
        <taxon>Pseudomonadati</taxon>
        <taxon>Pseudomonadota</taxon>
        <taxon>Gammaproteobacteria</taxon>
        <taxon>Aeromonadales</taxon>
        <taxon>Aeromonadaceae</taxon>
        <taxon>Oceanisphaera</taxon>
    </lineage>
</organism>
<dbReference type="GO" id="GO:0036376">
    <property type="term" value="P:sodium ion export across plasma membrane"/>
    <property type="evidence" value="ECO:0007669"/>
    <property type="project" value="InterPro"/>
</dbReference>
<dbReference type="GO" id="GO:0008948">
    <property type="term" value="F:oxaloacetate decarboxylase activity"/>
    <property type="evidence" value="ECO:0007669"/>
    <property type="project" value="UniProtKB-UniRule"/>
</dbReference>
<dbReference type="GO" id="GO:0005886">
    <property type="term" value="C:plasma membrane"/>
    <property type="evidence" value="ECO:0007669"/>
    <property type="project" value="UniProtKB-SubCell"/>
</dbReference>
<dbReference type="Proteomes" id="UP000242231">
    <property type="component" value="Unassembled WGS sequence"/>
</dbReference>
<keyword evidence="11 16" id="KW-0915">Sodium</keyword>
<evidence type="ECO:0000256" key="16">
    <source>
        <dbReference type="HAMAP-Rule" id="MF_00404"/>
    </source>
</evidence>
<dbReference type="AlphaFoldDB" id="A0A2P5TM33"/>
<protein>
    <recommendedName>
        <fullName evidence="16">Probable oxaloacetate decarboxylase gamma chain</fullName>
        <ecNumber evidence="16">7.2.4.2</ecNumber>
    </recommendedName>
</protein>
<keyword evidence="14 16" id="KW-0739">Sodium transport</keyword>
<comment type="subunit">
    <text evidence="5 16">Heterotrimer of an alpha, a beta and a gamma subunit.</text>
</comment>
<evidence type="ECO:0000256" key="15">
    <source>
        <dbReference type="ARBA" id="ARBA00048176"/>
    </source>
</evidence>
<comment type="similarity">
    <text evidence="4 16">Belongs to the OadG family.</text>
</comment>
<evidence type="ECO:0000256" key="4">
    <source>
        <dbReference type="ARBA" id="ARBA00005844"/>
    </source>
</evidence>
<evidence type="ECO:0000313" key="18">
    <source>
        <dbReference type="Proteomes" id="UP000242231"/>
    </source>
</evidence>
<reference evidence="18" key="1">
    <citation type="submission" date="2016-11" db="EMBL/GenBank/DDBJ databases">
        <authorList>
            <person name="Sisinthy S."/>
            <person name="Ara S."/>
            <person name="Gundlapally S.R."/>
        </authorList>
    </citation>
    <scope>NUCLEOTIDE SEQUENCE [LARGE SCALE GENOMIC DNA]</scope>
    <source>
        <strain evidence="18">V1-41</strain>
    </source>
</reference>
<keyword evidence="18" id="KW-1185">Reference proteome</keyword>
<feature type="transmembrane region" description="Helical" evidence="16">
    <location>
        <begin position="12"/>
        <end position="36"/>
    </location>
</feature>
<evidence type="ECO:0000256" key="1">
    <source>
        <dbReference type="ARBA" id="ARBA00001959"/>
    </source>
</evidence>
<evidence type="ECO:0000256" key="5">
    <source>
        <dbReference type="ARBA" id="ARBA00011869"/>
    </source>
</evidence>
<evidence type="ECO:0000256" key="10">
    <source>
        <dbReference type="ARBA" id="ARBA00022989"/>
    </source>
</evidence>
<dbReference type="GO" id="GO:0015081">
    <property type="term" value="F:sodium ion transmembrane transporter activity"/>
    <property type="evidence" value="ECO:0007669"/>
    <property type="project" value="UniProtKB-UniRule"/>
</dbReference>
<evidence type="ECO:0000256" key="6">
    <source>
        <dbReference type="ARBA" id="ARBA00022448"/>
    </source>
</evidence>
<comment type="function">
    <text evidence="2 16">Catalyzes the decarboxylation of oxaloacetate coupled to Na(+) translocation.</text>
</comment>
<accession>A0A2P5TM33</accession>
<keyword evidence="13 16" id="KW-0472">Membrane</keyword>
<proteinExistence type="inferred from homology"/>
<gene>
    <name evidence="16" type="primary">oadG</name>
    <name evidence="17" type="ORF">UN63_08780</name>
</gene>
<evidence type="ECO:0000256" key="9">
    <source>
        <dbReference type="ARBA" id="ARBA00022967"/>
    </source>
</evidence>
<name>A0A2P5TM33_9GAMM</name>
<comment type="catalytic activity">
    <reaction evidence="15 16">
        <text>oxaloacetate + 2 Na(+)(in) + H(+) = pyruvate + 2 Na(+)(out) + CO2</text>
        <dbReference type="Rhea" id="RHEA:57724"/>
        <dbReference type="ChEBI" id="CHEBI:15361"/>
        <dbReference type="ChEBI" id="CHEBI:15378"/>
        <dbReference type="ChEBI" id="CHEBI:16452"/>
        <dbReference type="ChEBI" id="CHEBI:16526"/>
        <dbReference type="ChEBI" id="CHEBI:29101"/>
        <dbReference type="EC" id="7.2.4.2"/>
    </reaction>
</comment>
<keyword evidence="10 16" id="KW-1133">Transmembrane helix</keyword>
<dbReference type="Pfam" id="PF04277">
    <property type="entry name" value="OAD_gamma"/>
    <property type="match status" value="1"/>
</dbReference>
<keyword evidence="7 16" id="KW-1003">Cell membrane</keyword>
<evidence type="ECO:0000256" key="14">
    <source>
        <dbReference type="ARBA" id="ARBA00023201"/>
    </source>
</evidence>
<evidence type="ECO:0000256" key="11">
    <source>
        <dbReference type="ARBA" id="ARBA00023053"/>
    </source>
</evidence>
<evidence type="ECO:0000256" key="13">
    <source>
        <dbReference type="ARBA" id="ARBA00023136"/>
    </source>
</evidence>
<evidence type="ECO:0000256" key="7">
    <source>
        <dbReference type="ARBA" id="ARBA00022475"/>
    </source>
</evidence>